<dbReference type="EMBL" id="JBJURJ010000002">
    <property type="protein sequence ID" value="MFM9327394.1"/>
    <property type="molecule type" value="Genomic_DNA"/>
</dbReference>
<keyword evidence="2" id="KW-1185">Reference proteome</keyword>
<name>A0ACC7NRQ5_9BACL</name>
<organism evidence="1 2">
    <name type="scientific">Paenibacillus mesotrionivorans</name>
    <dbReference type="NCBI Taxonomy" id="3160968"/>
    <lineage>
        <taxon>Bacteria</taxon>
        <taxon>Bacillati</taxon>
        <taxon>Bacillota</taxon>
        <taxon>Bacilli</taxon>
        <taxon>Bacillales</taxon>
        <taxon>Paenibacillaceae</taxon>
        <taxon>Paenibacillus</taxon>
    </lineage>
</organism>
<comment type="caution">
    <text evidence="1">The sequence shown here is derived from an EMBL/GenBank/DDBJ whole genome shotgun (WGS) entry which is preliminary data.</text>
</comment>
<gene>
    <name evidence="1" type="ORF">ACI1P1_03675</name>
</gene>
<evidence type="ECO:0000313" key="2">
    <source>
        <dbReference type="Proteomes" id="UP001631969"/>
    </source>
</evidence>
<accession>A0ACC7NRQ5</accession>
<evidence type="ECO:0000313" key="1">
    <source>
        <dbReference type="EMBL" id="MFM9327394.1"/>
    </source>
</evidence>
<proteinExistence type="predicted"/>
<reference evidence="1" key="1">
    <citation type="submission" date="2024-12" db="EMBL/GenBank/DDBJ databases">
        <authorList>
            <person name="Wu N."/>
        </authorList>
    </citation>
    <scope>NUCLEOTIDE SEQUENCE</scope>
    <source>
        <strain evidence="1">P15</strain>
    </source>
</reference>
<protein>
    <submittedName>
        <fullName evidence="1">Immunoglobulin-like domain-containing protein</fullName>
    </submittedName>
</protein>
<dbReference type="Proteomes" id="UP001631969">
    <property type="component" value="Unassembled WGS sequence"/>
</dbReference>
<sequence length="2052" mass="221360">MNRSYTRGAIISLLGLMVLFAVMGGWAKPAHAVILDTVSVTADTTAKKQIKSTKITVTMDEDGRYAVMLNTPSGPKLAFYNGETSSTSNIDVQDDHGKRSWYNLEIEEFAVSNNVIRMSRVDPGVARYTLMLSIVNATLEGGYMKVEMKMENLKNTPQNMGTFIYWDTKIDKNDGSPFELVPNGWRNFDQGFQVSAFFKDTMHVTKADALWVGMWNDITLSWDDNPRMSWAEHESKIGEIVTSKDTAAAAWYDPVSVDAGKSRSISTIIGVGPKNEAPILSDPTFSPEVDGETFKSGDEVIIGGKAGNNDDVGTEMDIVAIVDDRDDLSQVLGTVIVLKGENKDFQYTYTIPHGLTPGAHTLKVYLMDDTGVTSTLKELTFYIAATAINGAADTTIEAGGTFDALSGVTATDALGADITATLQVTGNVNTAVPGTYTLTYSVADGDGGTITVTRKVTVADRTAPSISGAAAATIEAGSSFDPLAGVSAADLVDGNVTQNIQVTGTVNTAVPGTYTLTYSVTDAAGNTATISRIITVQDTVAPAGYTALIDQNVINSTYAPAVSFRFSGAELGAVFHYTLTSNKGGTPVTGTGTITAADQLVTGINTSGLADGMVTLHVYLVDASGNQGNPATDIVEKDTTPPLTPTLDKPVGKDGMINGLEKTAVGLSGSAEQLAVVEIALEDSAGNKIVKQVSADADGKWSLGSDKLNLSGFQDGSITVHLRSVDGAGNSSAPQGETLLLDTTPPSIAALTASTVDWTNGNVTVAASIHDGTGTGISVTKYAYGEVTAAAFQTQGNSFEGFFTVQENGIYTVYAKDAAGNESINTIEITNIDKQAPEEPVITRMPDRDFYNQDFIFTVTPGSDAGSGIAYTVTRQVYGDEIGEWVVYTGPVTVSRTGTVTLEAKSFDLAGNESPAAHQTVAINRELHVFPTLLLHPDKEYSNGDYTVSIRKETDNGSVTEATYAQVYYTFTGMEGFVPYTEPFVIDVEGVYEISVKVIDRSGNETTVTKIVHLDKSAPDTQNDILAEDKIIAGMDGHTVNIRGTGDPTDTIWLAPPGTEVFTEGDTMHKTAGNADTIQAPPQDGEYRVYIIDRAGNISPASEKKVIVDRTPPLIQGVEEGGIYKEYRSITISDGKALLNGMPFASGSTVAKNGSYTLVAEDAYGNTSTVSFTIDNDVETVKNSLDTLEIVYQKGNHKDRVTKDVFLPAELEEGVSVTWESSNKDMIGEDGILVHPPLENTAVTLTATVRKGSAVETKVFVIRVMADITAPVITLKGDAEVVLELGALYVEKGFTALDDTDGDLTGQVVIQGYFNTKKAGLYTLTYKAVDQSGNEGMVERTIRVVEKQVSKDATIVAEDDEKVTDSVWEDAVEGAKETGEPSVRIIVEDEVTTANPIKVSISKKQLEHAKKAGVNIQFETQNTSILIPVDAVDTAGLGANARLQLVAEQVNTADPANHEMVEAVSSIHESMRIYENRVFDFKMRVIEEDDQGNLIRDEEITNFTSQQDIALRIAVGAIKGDKALMSFYFNPGTGKWEYVRSKYLKGLGTVEILTNHLSIYSVMELTVEQKREELTKLINEPGITLREVLTILEDEDLDLGEYGTYNSFNAEYKNDTARDLLDGRTARPDDRYVDYRDMEQAFNSIVNRIYGELNRDTIVPELVITGKQTINIPLNGRYTEYGATASDNLEGDITGKIIITGEVNTAKAGIYTVTYTVSDLAGNKAVKKRTVQVYTSDDDSTQPEKTAGETPKTPEPAKEITVLEGQDYIQVKASASPAEEPADKEMKRLSGVYEISFTGDAAGKSGQIRVSYDKTKAVNEDHLGVFVYDEGARKWVYLGGTVDKSGSFVTVNMSKPGKVAVMELSKSFPDLKGHWSKQVVELLAARQILDGDAAGNFNPNMGITRAEFATIITKVMNLPAAAVTADFTDVKDGDWFAPYIAAARQAGIVKGVSETEFEPGRVVTREEMTAMVMRAYRTTEHQEPTAEQIRQAEQFKDSEQIGGWAHHDVYAAKLLQLIQGRSADYFVPDSETLRGEAATLIYRFMQVLEQQQ</sequence>